<evidence type="ECO:0000256" key="3">
    <source>
        <dbReference type="ARBA" id="ARBA00022741"/>
    </source>
</evidence>
<keyword evidence="2" id="KW-0813">Transport</keyword>
<comment type="similarity">
    <text evidence="1">Belongs to the ABC transporter superfamily.</text>
</comment>
<dbReference type="SMART" id="SM00382">
    <property type="entry name" value="AAA"/>
    <property type="match status" value="1"/>
</dbReference>
<evidence type="ECO:0000256" key="5">
    <source>
        <dbReference type="SAM" id="MobiDB-lite"/>
    </source>
</evidence>
<dbReference type="InterPro" id="IPR027417">
    <property type="entry name" value="P-loop_NTPase"/>
</dbReference>
<evidence type="ECO:0000256" key="4">
    <source>
        <dbReference type="ARBA" id="ARBA00022840"/>
    </source>
</evidence>
<dbReference type="InterPro" id="IPR017871">
    <property type="entry name" value="ABC_transporter-like_CS"/>
</dbReference>
<evidence type="ECO:0000256" key="1">
    <source>
        <dbReference type="ARBA" id="ARBA00005417"/>
    </source>
</evidence>
<dbReference type="GO" id="GO:0016887">
    <property type="term" value="F:ATP hydrolysis activity"/>
    <property type="evidence" value="ECO:0007669"/>
    <property type="project" value="InterPro"/>
</dbReference>
<dbReference type="Pfam" id="PF00005">
    <property type="entry name" value="ABC_tran"/>
    <property type="match status" value="1"/>
</dbReference>
<protein>
    <submittedName>
        <fullName evidence="7">ATP-binding cassette domain-containing protein</fullName>
    </submittedName>
</protein>
<evidence type="ECO:0000313" key="8">
    <source>
        <dbReference type="Proteomes" id="UP000439022"/>
    </source>
</evidence>
<dbReference type="GO" id="GO:0005524">
    <property type="term" value="F:ATP binding"/>
    <property type="evidence" value="ECO:0007669"/>
    <property type="project" value="UniProtKB-KW"/>
</dbReference>
<dbReference type="Proteomes" id="UP000439022">
    <property type="component" value="Unassembled WGS sequence"/>
</dbReference>
<dbReference type="InterPro" id="IPR003439">
    <property type="entry name" value="ABC_transporter-like_ATP-bd"/>
</dbReference>
<sequence>MSEGDTDVRDASEEPTGRPANDPTDEAAGKGDHRAIDATGLSHAFGDIRVLDDVSLSVGTGEIVALVGPNGSGKSTLLRFLANVRAPDEGAIRVGTDGHTRVGYLPQQPIFRSGFTAADTLQFYAQFVDGDVDVSKILDRVGLAHAGNRRVEALSGGMARLLGLGRALIGDPAVLILDEPASGLDPGMVERLFDIVSSLADTGTAIILSSHNLGPVERTADRVVVLDDGSFVADGTPRELIESAGTTDLQTAFGTLVSTDGVDGR</sequence>
<feature type="region of interest" description="Disordered" evidence="5">
    <location>
        <begin position="1"/>
        <end position="31"/>
    </location>
</feature>
<proteinExistence type="inferred from homology"/>
<reference evidence="7 8" key="1">
    <citation type="submission" date="2019-11" db="EMBL/GenBank/DDBJ databases">
        <title>Whole genome sequence of Haloferax sp. MBLA0076.</title>
        <authorList>
            <person name="Seo M.-J."/>
            <person name="Cho E.-S."/>
        </authorList>
    </citation>
    <scope>NUCLEOTIDE SEQUENCE [LARGE SCALE GENOMIC DNA]</scope>
    <source>
        <strain evidence="7 8">MBLA0076</strain>
    </source>
</reference>
<evidence type="ECO:0000313" key="7">
    <source>
        <dbReference type="EMBL" id="MRX20501.1"/>
    </source>
</evidence>
<keyword evidence="3" id="KW-0547">Nucleotide-binding</keyword>
<keyword evidence="4 7" id="KW-0067">ATP-binding</keyword>
<gene>
    <name evidence="7" type="ORF">GJR96_00815</name>
</gene>
<organism evidence="7 8">
    <name type="scientific">Haloferax litoreum</name>
    <dbReference type="NCBI Taxonomy" id="2666140"/>
    <lineage>
        <taxon>Archaea</taxon>
        <taxon>Methanobacteriati</taxon>
        <taxon>Methanobacteriota</taxon>
        <taxon>Stenosarchaea group</taxon>
        <taxon>Halobacteria</taxon>
        <taxon>Halobacteriales</taxon>
        <taxon>Haloferacaceae</taxon>
        <taxon>Haloferax</taxon>
    </lineage>
</organism>
<accession>A0A6A8GC80</accession>
<feature type="compositionally biased region" description="Basic and acidic residues" evidence="5">
    <location>
        <begin position="1"/>
        <end position="16"/>
    </location>
</feature>
<feature type="domain" description="ABC transporter" evidence="6">
    <location>
        <begin position="36"/>
        <end position="253"/>
    </location>
</feature>
<dbReference type="InterPro" id="IPR003593">
    <property type="entry name" value="AAA+_ATPase"/>
</dbReference>
<dbReference type="Gene3D" id="3.40.50.300">
    <property type="entry name" value="P-loop containing nucleotide triphosphate hydrolases"/>
    <property type="match status" value="1"/>
</dbReference>
<name>A0A6A8GC80_9EURY</name>
<dbReference type="AlphaFoldDB" id="A0A6A8GC80"/>
<dbReference type="RefSeq" id="WP_151161121.1">
    <property type="nucleotide sequence ID" value="NZ_WKJO01000001.1"/>
</dbReference>
<dbReference type="PROSITE" id="PS00211">
    <property type="entry name" value="ABC_TRANSPORTER_1"/>
    <property type="match status" value="1"/>
</dbReference>
<comment type="caution">
    <text evidence="7">The sequence shown here is derived from an EMBL/GenBank/DDBJ whole genome shotgun (WGS) entry which is preliminary data.</text>
</comment>
<dbReference type="EMBL" id="WKJO01000001">
    <property type="protein sequence ID" value="MRX20501.1"/>
    <property type="molecule type" value="Genomic_DNA"/>
</dbReference>
<dbReference type="SUPFAM" id="SSF52540">
    <property type="entry name" value="P-loop containing nucleoside triphosphate hydrolases"/>
    <property type="match status" value="1"/>
</dbReference>
<evidence type="ECO:0000259" key="6">
    <source>
        <dbReference type="PROSITE" id="PS50893"/>
    </source>
</evidence>
<dbReference type="CDD" id="cd03230">
    <property type="entry name" value="ABC_DR_subfamily_A"/>
    <property type="match status" value="1"/>
</dbReference>
<evidence type="ECO:0000256" key="2">
    <source>
        <dbReference type="ARBA" id="ARBA00022448"/>
    </source>
</evidence>
<keyword evidence="8" id="KW-1185">Reference proteome</keyword>
<dbReference type="PANTHER" id="PTHR43335">
    <property type="entry name" value="ABC TRANSPORTER, ATP-BINDING PROTEIN"/>
    <property type="match status" value="1"/>
</dbReference>
<dbReference type="PROSITE" id="PS50893">
    <property type="entry name" value="ABC_TRANSPORTER_2"/>
    <property type="match status" value="1"/>
</dbReference>